<organism evidence="4 5">
    <name type="scientific">Chryseobacterium geocarposphaerae</name>
    <dbReference type="NCBI Taxonomy" id="1416776"/>
    <lineage>
        <taxon>Bacteria</taxon>
        <taxon>Pseudomonadati</taxon>
        <taxon>Bacteroidota</taxon>
        <taxon>Flavobacteriia</taxon>
        <taxon>Flavobacteriales</taxon>
        <taxon>Weeksellaceae</taxon>
        <taxon>Chryseobacterium group</taxon>
        <taxon>Chryseobacterium</taxon>
    </lineage>
</organism>
<evidence type="ECO:0000259" key="3">
    <source>
        <dbReference type="PROSITE" id="PS51186"/>
    </source>
</evidence>
<dbReference type="RefSeq" id="WP_115980958.1">
    <property type="nucleotide sequence ID" value="NZ_JAVDQS010000002.1"/>
</dbReference>
<keyword evidence="5" id="KW-1185">Reference proteome</keyword>
<gene>
    <name evidence="4" type="ORF">J2781_001311</name>
</gene>
<evidence type="ECO:0000313" key="5">
    <source>
        <dbReference type="Proteomes" id="UP001184853"/>
    </source>
</evidence>
<evidence type="ECO:0000256" key="2">
    <source>
        <dbReference type="ARBA" id="ARBA00023315"/>
    </source>
</evidence>
<evidence type="ECO:0000256" key="1">
    <source>
        <dbReference type="ARBA" id="ARBA00022679"/>
    </source>
</evidence>
<comment type="caution">
    <text evidence="4">The sequence shown here is derived from an EMBL/GenBank/DDBJ whole genome shotgun (WGS) entry which is preliminary data.</text>
</comment>
<dbReference type="PROSITE" id="PS51186">
    <property type="entry name" value="GNAT"/>
    <property type="match status" value="1"/>
</dbReference>
<dbReference type="PANTHER" id="PTHR43072:SF23">
    <property type="entry name" value="UPF0039 PROTEIN C11D3.02C"/>
    <property type="match status" value="1"/>
</dbReference>
<evidence type="ECO:0000313" key="4">
    <source>
        <dbReference type="EMBL" id="MDR6404396.1"/>
    </source>
</evidence>
<dbReference type="EMBL" id="JAVDQS010000002">
    <property type="protein sequence ID" value="MDR6404396.1"/>
    <property type="molecule type" value="Genomic_DNA"/>
</dbReference>
<dbReference type="InterPro" id="IPR016181">
    <property type="entry name" value="Acyl_CoA_acyltransferase"/>
</dbReference>
<dbReference type="Proteomes" id="UP001184853">
    <property type="component" value="Unassembled WGS sequence"/>
</dbReference>
<sequence>MNYELRHMLPADENRVLEIFRQGVDSGIATFETIIPTAEAWNMEYFNDCRWVLENENNEVVGWCALKLVSKRECYKGVAEVSIYFDNNYQGKGLGSVLLKKMILDSESHGFWTLQANIFSENEASVKFHQKNGFRMVGIRKKLAKLNDKWKDVIMLEKRSETVGNE</sequence>
<feature type="domain" description="N-acetyltransferase" evidence="3">
    <location>
        <begin position="3"/>
        <end position="160"/>
    </location>
</feature>
<dbReference type="PANTHER" id="PTHR43072">
    <property type="entry name" value="N-ACETYLTRANSFERASE"/>
    <property type="match status" value="1"/>
</dbReference>
<keyword evidence="2 4" id="KW-0012">Acyltransferase</keyword>
<reference evidence="4 5" key="1">
    <citation type="submission" date="2023-07" db="EMBL/GenBank/DDBJ databases">
        <title>Sorghum-associated microbial communities from plants grown in Nebraska, USA.</title>
        <authorList>
            <person name="Schachtman D."/>
        </authorList>
    </citation>
    <scope>NUCLEOTIDE SEQUENCE [LARGE SCALE GENOMIC DNA]</scope>
    <source>
        <strain evidence="4 5">DS1709</strain>
    </source>
</reference>
<keyword evidence="1 4" id="KW-0808">Transferase</keyword>
<dbReference type="CDD" id="cd04301">
    <property type="entry name" value="NAT_SF"/>
    <property type="match status" value="1"/>
</dbReference>
<dbReference type="GO" id="GO:0102971">
    <property type="term" value="F:phosphinothricin N-acetyltransferase activity"/>
    <property type="evidence" value="ECO:0007669"/>
    <property type="project" value="UniProtKB-EC"/>
</dbReference>
<dbReference type="Pfam" id="PF00583">
    <property type="entry name" value="Acetyltransf_1"/>
    <property type="match status" value="1"/>
</dbReference>
<proteinExistence type="predicted"/>
<dbReference type="InterPro" id="IPR000182">
    <property type="entry name" value="GNAT_dom"/>
</dbReference>
<accession>A0ABU1LCE3</accession>
<protein>
    <submittedName>
        <fullName evidence="4">Phosphinothricin acetyltransferase</fullName>
        <ecNumber evidence="4">2.3.1.183</ecNumber>
    </submittedName>
</protein>
<dbReference type="EC" id="2.3.1.183" evidence="4"/>
<dbReference type="Gene3D" id="3.40.630.30">
    <property type="match status" value="1"/>
</dbReference>
<dbReference type="SUPFAM" id="SSF55729">
    <property type="entry name" value="Acyl-CoA N-acyltransferases (Nat)"/>
    <property type="match status" value="1"/>
</dbReference>
<name>A0ABU1LCE3_9FLAO</name>